<dbReference type="Gene3D" id="1.10.287.70">
    <property type="match status" value="1"/>
</dbReference>
<keyword evidence="12 14" id="KW-0407">Ion channel</keyword>
<dbReference type="GO" id="GO:0046872">
    <property type="term" value="F:metal ion binding"/>
    <property type="evidence" value="ECO:0007669"/>
    <property type="project" value="UniProtKB-KW"/>
</dbReference>
<keyword evidence="2 14" id="KW-0813">Transport</keyword>
<feature type="transmembrane region" description="Helical" evidence="15">
    <location>
        <begin position="228"/>
        <end position="251"/>
    </location>
</feature>
<evidence type="ECO:0000259" key="16">
    <source>
        <dbReference type="Pfam" id="PF07885"/>
    </source>
</evidence>
<keyword evidence="18" id="KW-1185">Reference proteome</keyword>
<feature type="transmembrane region" description="Helical" evidence="15">
    <location>
        <begin position="272"/>
        <end position="293"/>
    </location>
</feature>
<comment type="catalytic activity">
    <reaction evidence="13">
        <text>K(+)(in) = K(+)(out)</text>
        <dbReference type="Rhea" id="RHEA:29463"/>
        <dbReference type="ChEBI" id="CHEBI:29103"/>
    </reaction>
</comment>
<dbReference type="PRINTS" id="PR01588">
    <property type="entry name" value="THIKCHANNEL"/>
</dbReference>
<keyword evidence="5 14" id="KW-0812">Transmembrane</keyword>
<evidence type="ECO:0000256" key="9">
    <source>
        <dbReference type="ARBA" id="ARBA00022989"/>
    </source>
</evidence>
<name>A0A7R9LM10_9ACAR</name>
<evidence type="ECO:0000256" key="5">
    <source>
        <dbReference type="ARBA" id="ARBA00022692"/>
    </source>
</evidence>
<feature type="domain" description="Potassium channel" evidence="16">
    <location>
        <begin position="211"/>
        <end position="293"/>
    </location>
</feature>
<keyword evidence="9 15" id="KW-1133">Transmembrane helix</keyword>
<protein>
    <recommendedName>
        <fullName evidence="16">Potassium channel domain-containing protein</fullName>
    </recommendedName>
</protein>
<dbReference type="SUPFAM" id="SSF81324">
    <property type="entry name" value="Voltage-gated potassium channels"/>
    <property type="match status" value="2"/>
</dbReference>
<reference evidence="17" key="1">
    <citation type="submission" date="2020-11" db="EMBL/GenBank/DDBJ databases">
        <authorList>
            <person name="Tran Van P."/>
        </authorList>
    </citation>
    <scope>NUCLEOTIDE SEQUENCE</scope>
</reference>
<evidence type="ECO:0000256" key="4">
    <source>
        <dbReference type="ARBA" id="ARBA00022538"/>
    </source>
</evidence>
<evidence type="ECO:0000256" key="2">
    <source>
        <dbReference type="ARBA" id="ARBA00022448"/>
    </source>
</evidence>
<dbReference type="InterPro" id="IPR003280">
    <property type="entry name" value="2pore_dom_K_chnl"/>
</dbReference>
<evidence type="ECO:0000256" key="13">
    <source>
        <dbReference type="ARBA" id="ARBA00034430"/>
    </source>
</evidence>
<keyword evidence="11 15" id="KW-0472">Membrane</keyword>
<keyword evidence="4" id="KW-0633">Potassium transport</keyword>
<evidence type="ECO:0000256" key="14">
    <source>
        <dbReference type="RuleBase" id="RU003857"/>
    </source>
</evidence>
<evidence type="ECO:0000313" key="18">
    <source>
        <dbReference type="Proteomes" id="UP000728032"/>
    </source>
</evidence>
<evidence type="ECO:0000256" key="1">
    <source>
        <dbReference type="ARBA" id="ARBA00004651"/>
    </source>
</evidence>
<feature type="transmembrane region" description="Helical" evidence="15">
    <location>
        <begin position="129"/>
        <end position="159"/>
    </location>
</feature>
<evidence type="ECO:0000256" key="12">
    <source>
        <dbReference type="ARBA" id="ARBA00023303"/>
    </source>
</evidence>
<sequence length="441" mass="50643">MARRVRSGCCNALHLNEDNSRFLLLALVLIVYMILGAILFHLLERDVEERARQKYWRIFDKFRHKYQNLINESDLNELLYEYGNATASGVIGPTQRWDISGSFYFVATVVSTIGFGMTTPKSISGRMIVIIYGFFGCSGGILFFNLFLERIITLLAYVMRRYHERRIRRDNQRRDSLYKNRRESCVSVDERLDRNWKPSVYWVMTVLATFTTLIGISASAVYSMVEDWDYLDCIYFCFVAFSTIGFGDLVTNQKDPIGHDSYHSLVYRIANFVFIALGCCCIYSLFNVTSIVIKQFLNCMIKKLNFKCRCRRGHRTPVMTQVTRSRRNALTPNHLRNYSNATHKTVTVKASIADTSDADSTYDSDSERRNSNEMICMKDVIKTNAVSLAILQKELYECAQRERSYRSPAILLPSKANDNDFNVGAVGPLAIVSKKLGEDDN</sequence>
<keyword evidence="3" id="KW-1003">Cell membrane</keyword>
<keyword evidence="7" id="KW-0630">Potassium</keyword>
<evidence type="ECO:0000256" key="7">
    <source>
        <dbReference type="ARBA" id="ARBA00022826"/>
    </source>
</evidence>
<evidence type="ECO:0000256" key="11">
    <source>
        <dbReference type="ARBA" id="ARBA00023136"/>
    </source>
</evidence>
<feature type="transmembrane region" description="Helical" evidence="15">
    <location>
        <begin position="200"/>
        <end position="222"/>
    </location>
</feature>
<evidence type="ECO:0000256" key="8">
    <source>
        <dbReference type="ARBA" id="ARBA00022882"/>
    </source>
</evidence>
<evidence type="ECO:0000256" key="3">
    <source>
        <dbReference type="ARBA" id="ARBA00022475"/>
    </source>
</evidence>
<dbReference type="OrthoDB" id="297496at2759"/>
<comment type="similarity">
    <text evidence="14">Belongs to the two pore domain potassium channel (TC 1.A.1.8) family.</text>
</comment>
<feature type="transmembrane region" description="Helical" evidence="15">
    <location>
        <begin position="103"/>
        <end position="123"/>
    </location>
</feature>
<feature type="domain" description="Potassium channel" evidence="16">
    <location>
        <begin position="95"/>
        <end position="151"/>
    </location>
</feature>
<gene>
    <name evidence="17" type="ORF">ONB1V03_LOCUS4130</name>
</gene>
<dbReference type="PANTHER" id="PTHR11003:SF10">
    <property type="entry name" value="POTASSIUM CHANNEL DOMAIN-CONTAINING PROTEIN"/>
    <property type="match status" value="1"/>
</dbReference>
<dbReference type="InterPro" id="IPR013099">
    <property type="entry name" value="K_chnl_dom"/>
</dbReference>
<dbReference type="EMBL" id="CAJPVJ010001362">
    <property type="protein sequence ID" value="CAG2164579.1"/>
    <property type="molecule type" value="Genomic_DNA"/>
</dbReference>
<keyword evidence="7" id="KW-0631">Potassium channel</keyword>
<dbReference type="GO" id="GO:0022841">
    <property type="term" value="F:potassium ion leak channel activity"/>
    <property type="evidence" value="ECO:0007669"/>
    <property type="project" value="TreeGrafter"/>
</dbReference>
<dbReference type="GO" id="GO:0034702">
    <property type="term" value="C:monoatomic ion channel complex"/>
    <property type="evidence" value="ECO:0007669"/>
    <property type="project" value="UniProtKB-KW"/>
</dbReference>
<dbReference type="AlphaFoldDB" id="A0A7R9LM10"/>
<dbReference type="GO" id="GO:0030322">
    <property type="term" value="P:stabilization of membrane potential"/>
    <property type="evidence" value="ECO:0007669"/>
    <property type="project" value="TreeGrafter"/>
</dbReference>
<dbReference type="EMBL" id="OC916187">
    <property type="protein sequence ID" value="CAD7643436.1"/>
    <property type="molecule type" value="Genomic_DNA"/>
</dbReference>
<dbReference type="Proteomes" id="UP000728032">
    <property type="component" value="Unassembled WGS sequence"/>
</dbReference>
<evidence type="ECO:0000256" key="10">
    <source>
        <dbReference type="ARBA" id="ARBA00023065"/>
    </source>
</evidence>
<dbReference type="Pfam" id="PF07885">
    <property type="entry name" value="Ion_trans_2"/>
    <property type="match status" value="2"/>
</dbReference>
<organism evidence="17">
    <name type="scientific">Oppiella nova</name>
    <dbReference type="NCBI Taxonomy" id="334625"/>
    <lineage>
        <taxon>Eukaryota</taxon>
        <taxon>Metazoa</taxon>
        <taxon>Ecdysozoa</taxon>
        <taxon>Arthropoda</taxon>
        <taxon>Chelicerata</taxon>
        <taxon>Arachnida</taxon>
        <taxon>Acari</taxon>
        <taxon>Acariformes</taxon>
        <taxon>Sarcoptiformes</taxon>
        <taxon>Oribatida</taxon>
        <taxon>Brachypylina</taxon>
        <taxon>Oppioidea</taxon>
        <taxon>Oppiidae</taxon>
        <taxon>Oppiella</taxon>
    </lineage>
</organism>
<keyword evidence="8" id="KW-0851">Voltage-gated channel</keyword>
<evidence type="ECO:0000256" key="15">
    <source>
        <dbReference type="SAM" id="Phobius"/>
    </source>
</evidence>
<proteinExistence type="inferred from homology"/>
<comment type="subcellular location">
    <subcellularLocation>
        <location evidence="1">Cell membrane</location>
        <topology evidence="1">Multi-pass membrane protein</topology>
    </subcellularLocation>
</comment>
<keyword evidence="6" id="KW-0479">Metal-binding</keyword>
<dbReference type="GO" id="GO:0005886">
    <property type="term" value="C:plasma membrane"/>
    <property type="evidence" value="ECO:0007669"/>
    <property type="project" value="UniProtKB-SubCell"/>
</dbReference>
<accession>A0A7R9LM10</accession>
<keyword evidence="10 14" id="KW-0406">Ion transport</keyword>
<evidence type="ECO:0000313" key="17">
    <source>
        <dbReference type="EMBL" id="CAD7643436.1"/>
    </source>
</evidence>
<dbReference type="PRINTS" id="PR01333">
    <property type="entry name" value="2POREKCHANEL"/>
</dbReference>
<dbReference type="InterPro" id="IPR005410">
    <property type="entry name" value="2pore_dom_K_chnl_THIK"/>
</dbReference>
<dbReference type="GO" id="GO:0015271">
    <property type="term" value="F:outward rectifier potassium channel activity"/>
    <property type="evidence" value="ECO:0007669"/>
    <property type="project" value="TreeGrafter"/>
</dbReference>
<evidence type="ECO:0000256" key="6">
    <source>
        <dbReference type="ARBA" id="ARBA00022723"/>
    </source>
</evidence>
<dbReference type="PANTHER" id="PTHR11003">
    <property type="entry name" value="POTASSIUM CHANNEL, SUBFAMILY K"/>
    <property type="match status" value="1"/>
</dbReference>
<feature type="transmembrane region" description="Helical" evidence="15">
    <location>
        <begin position="22"/>
        <end position="43"/>
    </location>
</feature>